<reference evidence="2" key="1">
    <citation type="submission" date="2020-05" db="EMBL/GenBank/DDBJ databases">
        <authorList>
            <person name="Chiriac C."/>
            <person name="Salcher M."/>
            <person name="Ghai R."/>
            <person name="Kavagutti S V."/>
        </authorList>
    </citation>
    <scope>NUCLEOTIDE SEQUENCE</scope>
</reference>
<sequence>MAKKPTASNKQVSFGKRKVGKAKKHKNKRDDAKKYRGQGR</sequence>
<evidence type="ECO:0000313" key="2">
    <source>
        <dbReference type="EMBL" id="CAB5223411.1"/>
    </source>
</evidence>
<evidence type="ECO:0000256" key="1">
    <source>
        <dbReference type="SAM" id="MobiDB-lite"/>
    </source>
</evidence>
<feature type="compositionally biased region" description="Basic residues" evidence="1">
    <location>
        <begin position="15"/>
        <end position="27"/>
    </location>
</feature>
<feature type="compositionally biased region" description="Polar residues" evidence="1">
    <location>
        <begin position="1"/>
        <end position="12"/>
    </location>
</feature>
<protein>
    <submittedName>
        <fullName evidence="2">Uncharacterized protein</fullName>
    </submittedName>
</protein>
<organism evidence="2">
    <name type="scientific">uncultured Caudovirales phage</name>
    <dbReference type="NCBI Taxonomy" id="2100421"/>
    <lineage>
        <taxon>Viruses</taxon>
        <taxon>Duplodnaviria</taxon>
        <taxon>Heunggongvirae</taxon>
        <taxon>Uroviricota</taxon>
        <taxon>Caudoviricetes</taxon>
        <taxon>Peduoviridae</taxon>
        <taxon>Maltschvirus</taxon>
        <taxon>Maltschvirus maltsch</taxon>
    </lineage>
</organism>
<gene>
    <name evidence="2" type="ORF">UFOVP384_45</name>
</gene>
<name>A0A6J7WZH5_9CAUD</name>
<feature type="region of interest" description="Disordered" evidence="1">
    <location>
        <begin position="1"/>
        <end position="40"/>
    </location>
</feature>
<dbReference type="EMBL" id="LR798320">
    <property type="protein sequence ID" value="CAB5223411.1"/>
    <property type="molecule type" value="Genomic_DNA"/>
</dbReference>
<proteinExistence type="predicted"/>
<accession>A0A6J7WZH5</accession>